<dbReference type="GO" id="GO:0016020">
    <property type="term" value="C:membrane"/>
    <property type="evidence" value="ECO:0007669"/>
    <property type="project" value="InterPro"/>
</dbReference>
<feature type="transmembrane region" description="Helical" evidence="1">
    <location>
        <begin position="21"/>
        <end position="38"/>
    </location>
</feature>
<sequence>MLEKRLVMPRIKFLKPVYKTVLAHIFFWVLALHLIFNIQGLVDSFLRLYSGQRYIDEFFLIFPTALLFFYLNSWYLTPKFFSSQKWRYLFMLSALFLFILGIGTLIFQYFLDVGYASQMDDVVHFFDFSMLIHFIVLGISSSLGISRIAQKEEREKKKIEQLQKATKLNYLDHQLNAHFLYNALNSIYAAAIAENAPQTTEATLKLSEILRYTMQQGNNKLVPLQDEITFIEQYIGFQQIRLGENYPVFFKKQGKVDACFIAPLTLISLVENAFKYGVSFKEYAPISFELNVTEHEIIFASKNNIINDKKVASHKIGIQNLKDRLDILYPQKHRLELDKTKGQFGVSIQLKN</sequence>
<keyword evidence="4" id="KW-1185">Reference proteome</keyword>
<dbReference type="KEGG" id="aup:AsAng_0018380"/>
<reference evidence="3" key="1">
    <citation type="submission" date="2022-09" db="EMBL/GenBank/DDBJ databases">
        <title>Aureispira anguillicida sp. nov., isolated from Leptocephalus of Japanese eel Anguilla japonica.</title>
        <authorList>
            <person name="Yuasa K."/>
            <person name="Mekata T."/>
            <person name="Ikunari K."/>
        </authorList>
    </citation>
    <scope>NUCLEOTIDE SEQUENCE</scope>
    <source>
        <strain evidence="3">EL160426</strain>
    </source>
</reference>
<protein>
    <submittedName>
        <fullName evidence="3">Histidine kinase</fullName>
    </submittedName>
</protein>
<evidence type="ECO:0000256" key="1">
    <source>
        <dbReference type="SAM" id="Phobius"/>
    </source>
</evidence>
<dbReference type="Proteomes" id="UP001060919">
    <property type="component" value="Chromosome"/>
</dbReference>
<organism evidence="3 4">
    <name type="scientific">Aureispira anguillae</name>
    <dbReference type="NCBI Taxonomy" id="2864201"/>
    <lineage>
        <taxon>Bacteria</taxon>
        <taxon>Pseudomonadati</taxon>
        <taxon>Bacteroidota</taxon>
        <taxon>Saprospiria</taxon>
        <taxon>Saprospirales</taxon>
        <taxon>Saprospiraceae</taxon>
        <taxon>Aureispira</taxon>
    </lineage>
</organism>
<proteinExistence type="predicted"/>
<dbReference type="Pfam" id="PF06580">
    <property type="entry name" value="His_kinase"/>
    <property type="match status" value="1"/>
</dbReference>
<dbReference type="PANTHER" id="PTHR34220:SF7">
    <property type="entry name" value="SENSOR HISTIDINE KINASE YPDA"/>
    <property type="match status" value="1"/>
</dbReference>
<feature type="domain" description="Signal transduction histidine kinase internal region" evidence="2">
    <location>
        <begin position="167"/>
        <end position="245"/>
    </location>
</feature>
<keyword evidence="3" id="KW-0808">Transferase</keyword>
<keyword evidence="1" id="KW-1133">Transmembrane helix</keyword>
<feature type="transmembrane region" description="Helical" evidence="1">
    <location>
        <begin position="130"/>
        <end position="149"/>
    </location>
</feature>
<keyword evidence="1" id="KW-0472">Membrane</keyword>
<evidence type="ECO:0000313" key="4">
    <source>
        <dbReference type="Proteomes" id="UP001060919"/>
    </source>
</evidence>
<evidence type="ECO:0000259" key="2">
    <source>
        <dbReference type="Pfam" id="PF06580"/>
    </source>
</evidence>
<gene>
    <name evidence="3" type="ORF">AsAng_0018380</name>
</gene>
<keyword evidence="1" id="KW-0812">Transmembrane</keyword>
<evidence type="ECO:0000313" key="3">
    <source>
        <dbReference type="EMBL" id="BDS11127.1"/>
    </source>
</evidence>
<feature type="transmembrane region" description="Helical" evidence="1">
    <location>
        <begin position="88"/>
        <end position="110"/>
    </location>
</feature>
<keyword evidence="3" id="KW-0418">Kinase</keyword>
<accession>A0A916DSK5</accession>
<dbReference type="InterPro" id="IPR010559">
    <property type="entry name" value="Sig_transdc_His_kin_internal"/>
</dbReference>
<dbReference type="InterPro" id="IPR050640">
    <property type="entry name" value="Bact_2-comp_sensor_kinase"/>
</dbReference>
<dbReference type="EMBL" id="AP026867">
    <property type="protein sequence ID" value="BDS11127.1"/>
    <property type="molecule type" value="Genomic_DNA"/>
</dbReference>
<dbReference type="AlphaFoldDB" id="A0A916DSK5"/>
<name>A0A916DSK5_9BACT</name>
<dbReference type="GO" id="GO:0000155">
    <property type="term" value="F:phosphorelay sensor kinase activity"/>
    <property type="evidence" value="ECO:0007669"/>
    <property type="project" value="InterPro"/>
</dbReference>
<feature type="transmembrane region" description="Helical" evidence="1">
    <location>
        <begin position="58"/>
        <end position="76"/>
    </location>
</feature>
<dbReference type="PANTHER" id="PTHR34220">
    <property type="entry name" value="SENSOR HISTIDINE KINASE YPDA"/>
    <property type="match status" value="1"/>
</dbReference>